<dbReference type="KEGG" id="pbl:PAAG_11085"/>
<name>A0A0A2VMS6_PARBA</name>
<protein>
    <submittedName>
        <fullName evidence="1">Uncharacterized protein</fullName>
    </submittedName>
</protein>
<dbReference type="EMBL" id="KN293992">
    <property type="protein sequence ID" value="KGQ02134.1"/>
    <property type="molecule type" value="Genomic_DNA"/>
</dbReference>
<dbReference type="HOGENOM" id="CLU_3191497_0_0_1"/>
<dbReference type="Proteomes" id="UP000002059">
    <property type="component" value="Partially assembled WGS sequence"/>
</dbReference>
<keyword evidence="2" id="KW-1185">Reference proteome</keyword>
<gene>
    <name evidence="1" type="ORF">PAAG_11085</name>
</gene>
<dbReference type="AlphaFoldDB" id="A0A0A2VMS6"/>
<sequence length="46" mass="5281">MAPARGSPLYPGWWHGVDRIRNGWRSTWALEWKKVAAVKTRTAKTS</sequence>
<reference evidence="1 2" key="1">
    <citation type="journal article" date="2011" name="PLoS Genet.">
        <title>Comparative genomic analysis of human fungal pathogens causing paracoccidioidomycosis.</title>
        <authorList>
            <person name="Desjardins C.A."/>
            <person name="Champion M.D."/>
            <person name="Holder J.W."/>
            <person name="Muszewska A."/>
            <person name="Goldberg J."/>
            <person name="Bailao A.M."/>
            <person name="Brigido M.M."/>
            <person name="Ferreira M.E."/>
            <person name="Garcia A.M."/>
            <person name="Grynberg M."/>
            <person name="Gujja S."/>
            <person name="Heiman D.I."/>
            <person name="Henn M.R."/>
            <person name="Kodira C.D."/>
            <person name="Leon-Narvaez H."/>
            <person name="Longo L.V."/>
            <person name="Ma L.J."/>
            <person name="Malavazi I."/>
            <person name="Matsuo A.L."/>
            <person name="Morais F.V."/>
            <person name="Pereira M."/>
            <person name="Rodriguez-Brito S."/>
            <person name="Sakthikumar S."/>
            <person name="Salem-Izacc S.M."/>
            <person name="Sykes S.M."/>
            <person name="Teixeira M.M."/>
            <person name="Vallejo M.C."/>
            <person name="Walter M.E."/>
            <person name="Yandava C."/>
            <person name="Young S."/>
            <person name="Zeng Q."/>
            <person name="Zucker J."/>
            <person name="Felipe M.S."/>
            <person name="Goldman G.H."/>
            <person name="Haas B.J."/>
            <person name="McEwen J.G."/>
            <person name="Nino-Vega G."/>
            <person name="Puccia R."/>
            <person name="San-Blas G."/>
            <person name="Soares C.M."/>
            <person name="Birren B.W."/>
            <person name="Cuomo C.A."/>
        </authorList>
    </citation>
    <scope>NUCLEOTIDE SEQUENCE [LARGE SCALE GENOMIC DNA]</scope>
    <source>
        <strain evidence="2">ATCC MYA-826 / Pb01</strain>
    </source>
</reference>
<accession>A0A0A2VMS6</accession>
<proteinExistence type="predicted"/>
<evidence type="ECO:0000313" key="1">
    <source>
        <dbReference type="EMBL" id="KGQ02134.1"/>
    </source>
</evidence>
<evidence type="ECO:0000313" key="2">
    <source>
        <dbReference type="Proteomes" id="UP000002059"/>
    </source>
</evidence>
<dbReference type="GeneID" id="26970211"/>
<dbReference type="RefSeq" id="XP_015703597.1">
    <property type="nucleotide sequence ID" value="XM_015846793.1"/>
</dbReference>
<dbReference type="VEuPathDB" id="FungiDB:PAAG_11085"/>
<organism evidence="1 2">
    <name type="scientific">Paracoccidioides lutzii (strain ATCC MYA-826 / Pb01)</name>
    <name type="common">Paracoccidioides brasiliensis</name>
    <dbReference type="NCBI Taxonomy" id="502779"/>
    <lineage>
        <taxon>Eukaryota</taxon>
        <taxon>Fungi</taxon>
        <taxon>Dikarya</taxon>
        <taxon>Ascomycota</taxon>
        <taxon>Pezizomycotina</taxon>
        <taxon>Eurotiomycetes</taxon>
        <taxon>Eurotiomycetidae</taxon>
        <taxon>Onygenales</taxon>
        <taxon>Ajellomycetaceae</taxon>
        <taxon>Paracoccidioides</taxon>
    </lineage>
</organism>